<dbReference type="SMART" id="SM01257">
    <property type="entry name" value="KRAP_IP3R_bind"/>
    <property type="match status" value="1"/>
</dbReference>
<feature type="compositionally biased region" description="Polar residues" evidence="3">
    <location>
        <begin position="994"/>
        <end position="1005"/>
    </location>
</feature>
<name>A0ABM4E7C8_9AVES</name>
<organism evidence="5 6">
    <name type="scientific">Apteryx mantelli</name>
    <name type="common">North Island brown kiwi</name>
    <dbReference type="NCBI Taxonomy" id="2696672"/>
    <lineage>
        <taxon>Eukaryota</taxon>
        <taxon>Metazoa</taxon>
        <taxon>Chordata</taxon>
        <taxon>Craniata</taxon>
        <taxon>Vertebrata</taxon>
        <taxon>Euteleostomi</taxon>
        <taxon>Archelosauria</taxon>
        <taxon>Archosauria</taxon>
        <taxon>Dinosauria</taxon>
        <taxon>Saurischia</taxon>
        <taxon>Theropoda</taxon>
        <taxon>Coelurosauria</taxon>
        <taxon>Aves</taxon>
        <taxon>Palaeognathae</taxon>
        <taxon>Apterygiformes</taxon>
        <taxon>Apterygidae</taxon>
        <taxon>Apteryx</taxon>
    </lineage>
</organism>
<dbReference type="InterPro" id="IPR029325">
    <property type="entry name" value="ITPR-bd"/>
</dbReference>
<feature type="coiled-coil region" evidence="2">
    <location>
        <begin position="861"/>
        <end position="888"/>
    </location>
</feature>
<dbReference type="RefSeq" id="XP_067148548.1">
    <property type="nucleotide sequence ID" value="XM_067292447.1"/>
</dbReference>
<evidence type="ECO:0000256" key="2">
    <source>
        <dbReference type="SAM" id="Coils"/>
    </source>
</evidence>
<evidence type="ECO:0000259" key="4">
    <source>
        <dbReference type="SMART" id="SM01257"/>
    </source>
</evidence>
<feature type="compositionally biased region" description="Polar residues" evidence="3">
    <location>
        <begin position="736"/>
        <end position="745"/>
    </location>
</feature>
<dbReference type="Pfam" id="PF14722">
    <property type="entry name" value="KRAP_IP3R_bind"/>
    <property type="match status" value="1"/>
</dbReference>
<feature type="region of interest" description="Disordered" evidence="3">
    <location>
        <begin position="611"/>
        <end position="642"/>
    </location>
</feature>
<feature type="compositionally biased region" description="Low complexity" evidence="3">
    <location>
        <begin position="611"/>
        <end position="628"/>
    </location>
</feature>
<accession>A0ABM4E7C8</accession>
<dbReference type="PANTHER" id="PTHR17469:SF14">
    <property type="entry name" value="PROTEIN ITPRID1"/>
    <property type="match status" value="1"/>
</dbReference>
<dbReference type="PANTHER" id="PTHR17469">
    <property type="entry name" value="SPERM SPECIFIC ANTIGEN 2-RELATED"/>
    <property type="match status" value="1"/>
</dbReference>
<dbReference type="InterPro" id="IPR029326">
    <property type="entry name" value="SSFA2_C"/>
</dbReference>
<feature type="domain" description="ITPR-interacting" evidence="4">
    <location>
        <begin position="20"/>
        <end position="168"/>
    </location>
</feature>
<evidence type="ECO:0000256" key="3">
    <source>
        <dbReference type="SAM" id="MobiDB-lite"/>
    </source>
</evidence>
<dbReference type="GeneID" id="106489024"/>
<dbReference type="Proteomes" id="UP001652627">
    <property type="component" value="Chromosome 2"/>
</dbReference>
<dbReference type="Pfam" id="PF14723">
    <property type="entry name" value="SSFA2_C"/>
    <property type="match status" value="1"/>
</dbReference>
<feature type="region of interest" description="Disordered" evidence="3">
    <location>
        <begin position="724"/>
        <end position="750"/>
    </location>
</feature>
<evidence type="ECO:0000313" key="5">
    <source>
        <dbReference type="Proteomes" id="UP001652627"/>
    </source>
</evidence>
<gene>
    <name evidence="6" type="primary">ITPRID1</name>
</gene>
<sequence>MVQMTVQSYRRSLQEFSESPVMSRCNSLNSSHFLTSVPQSVTEWLAIGEKDPVEILLNLGFGTEEPDVCTKIPPRFLSGASVAKGINIQVFLEAQKQRMDIERPNLYGCFRQLEVLDHVTSAFSSLLTDVNTQQSKVQDASRDETGLLDTEKSRPVVTRAKKKIGQLLKKAFRQTTLLKQSSLASGKANSSGWKGQPHSCADIAESGTIQTGFSESVMVGCPTPEQISRDKAAFTVSQCLQTPSGKTWASSHLLPKQPHLSSTCEVPVKDSPKKELHLLLAPTLKKLASQNYKPPDSFELEEIQSLEDETLCRNAPDSISAEVMVTRTNSCQSDSSGFMEELPEPLVLQNASLSGKINLSSDTHNHRTALSYRAELPVLNQDFQQKPEDCVAKAFMTDCKRILTVSRPMRVCSDQGGETSLLLTAEDCQHQACNAGPQNFVQEMLCDMDKREEKSERKQPEREERIKEYTPCFQTDKQDEGDPVSSKFDCQLYFSSGHKNANATFTERSDTNPEIAGESKIRIVEESERCLTEKDVGVACHENVQGGRTEHVKGEWWGMEAVSEDGTPLAVSEVTNGQKFCKTDVDSRNTRFSFERGLPKTLWQGRAVHSESSAISSSSPQIPQSPLSRLAEGPGLSSSEDKETCSIGEILCANKSVKESTVQNSEMNASPLKSVTVQMSSRLDFTSKMKCAGQNAPLNESPAGDSPVDSSEVLAHCSEGGWLSRWGPGASKDSLKQTTEASGQTDIPARKTRQLPLLPPPCHHLIKSASLDTVLCGKYGSHYKSEASGAWGAQGCHCCLCCHCCCCHCCCLRTFPTAVSPQRTVGCYSNQAAMELQLWKTLTLLPETAMRNVSPCTIHEIEVMKNSCQQFQEKLDEIEQHLTEQQALFSSALPDEGREERRHLQLLRRAVRQEVAELEFWLNDRAFQVREGILMQLDQLLVEQSHLFSELGLSDWKEERNAQNKQEFPDAAETVHPRSGCSEMVLRRAPIRSTTAAGSLPTLQPGTPIMQFPTRTTLEPNSAESDPQELSTSKKEIKGPPQPKMDFKAFIHNLKKSFQTSLGNDSAEGRNRW</sequence>
<keyword evidence="5" id="KW-1185">Reference proteome</keyword>
<protein>
    <submittedName>
        <fullName evidence="6">Protein ITPRID1</fullName>
    </submittedName>
</protein>
<proteinExistence type="predicted"/>
<evidence type="ECO:0000256" key="1">
    <source>
        <dbReference type="ARBA" id="ARBA00023054"/>
    </source>
</evidence>
<keyword evidence="1 2" id="KW-0175">Coiled coil</keyword>
<feature type="region of interest" description="Disordered" evidence="3">
    <location>
        <begin position="994"/>
        <end position="1046"/>
    </location>
</feature>
<dbReference type="InterPro" id="IPR043444">
    <property type="entry name" value="TESPA1-like"/>
</dbReference>
<reference evidence="5" key="1">
    <citation type="submission" date="2025-05" db="UniProtKB">
        <authorList>
            <consortium name="RefSeq"/>
        </authorList>
    </citation>
    <scope>NUCLEOTIDE SEQUENCE [LARGE SCALE GENOMIC DNA]</scope>
</reference>
<evidence type="ECO:0000313" key="6">
    <source>
        <dbReference type="RefSeq" id="XP_067148548.1"/>
    </source>
</evidence>
<reference evidence="6" key="2">
    <citation type="submission" date="2025-08" db="UniProtKB">
        <authorList>
            <consortium name="RefSeq"/>
        </authorList>
    </citation>
    <scope>IDENTIFICATION</scope>
    <source>
        <tissue evidence="6">Blood</tissue>
    </source>
</reference>
<feature type="compositionally biased region" description="Polar residues" evidence="3">
    <location>
        <begin position="1013"/>
        <end position="1031"/>
    </location>
</feature>